<sequence length="376" mass="41632">MAANSVLVNDVPMQGRGFYSSHSELQHAAMLEALPLLRAAASSINVHSKQMGRLTVAEYGSAHGNNSFEPFSAIVHAMHVPEDTQVTLVLSDRPENDFSILASNIAAFEVRQQQKKQLFTAMVPKSFYQQIAPSDSVSIGFSLACLHHLEHVPPLAEGESPVDVSRTSILREQSHKDLLRFLNHRAAEIAPGGALVLSFVAQSSTGEENYAGLVDACRRALVEMLQAGLIPIAAATSFEVPTYNRKLEDLGELIKDGVPGKWVVRDVAEKRVVHPAGAELRARHQTTDSIRDNGDKQKQRDEDSKWYAETVTDWLMAVVSGYFLKALRVGLGVGYTEQGGHTLLAEWVQRTKDMLLAHHRDEDVSCWFIYLRLERL</sequence>
<reference evidence="5" key="1">
    <citation type="journal article" date="2013" name="Ind. Biotechnol.">
        <title>Comparative genomics analysis of Trichoderma reesei strains.</title>
        <authorList>
            <person name="Koike H."/>
            <person name="Aerts A."/>
            <person name="LaButti K."/>
            <person name="Grigoriev I.V."/>
            <person name="Baker S.E."/>
        </authorList>
    </citation>
    <scope>NUCLEOTIDE SEQUENCE [LARGE SCALE GENOMIC DNA]</scope>
    <source>
        <strain evidence="5">ATCC 56765 / BCRC 32924 / NRRL 11460 / Rut C-30</strain>
    </source>
</reference>
<dbReference type="AlphaFoldDB" id="A0A024SDM1"/>
<dbReference type="PANTHER" id="PTHR31009">
    <property type="entry name" value="S-ADENOSYL-L-METHIONINE:CARBOXYL METHYLTRANSFERASE FAMILY PROTEIN"/>
    <property type="match status" value="1"/>
</dbReference>
<dbReference type="Proteomes" id="UP000024376">
    <property type="component" value="Unassembled WGS sequence"/>
</dbReference>
<dbReference type="InterPro" id="IPR042086">
    <property type="entry name" value="MeTrfase_capping"/>
</dbReference>
<dbReference type="EMBL" id="KI911143">
    <property type="protein sequence ID" value="ETS03188.1"/>
    <property type="molecule type" value="Genomic_DNA"/>
</dbReference>
<dbReference type="SUPFAM" id="SSF53335">
    <property type="entry name" value="S-adenosyl-L-methionine-dependent methyltransferases"/>
    <property type="match status" value="1"/>
</dbReference>
<dbReference type="InterPro" id="IPR029063">
    <property type="entry name" value="SAM-dependent_MTases_sf"/>
</dbReference>
<keyword evidence="2" id="KW-0460">Magnesium</keyword>
<protein>
    <submittedName>
        <fullName evidence="4">S-adenosyl-L-methionine-dependent methyltransferase</fullName>
    </submittedName>
</protein>
<keyword evidence="1" id="KW-0479">Metal-binding</keyword>
<dbReference type="GO" id="GO:0008168">
    <property type="term" value="F:methyltransferase activity"/>
    <property type="evidence" value="ECO:0007669"/>
    <property type="project" value="UniProtKB-KW"/>
</dbReference>
<keyword evidence="4" id="KW-0489">Methyltransferase</keyword>
<evidence type="ECO:0000256" key="1">
    <source>
        <dbReference type="ARBA" id="ARBA00022723"/>
    </source>
</evidence>
<name>A0A024SDM1_HYPJR</name>
<gene>
    <name evidence="4" type="ORF">M419DRAFT_75745</name>
</gene>
<evidence type="ECO:0000256" key="3">
    <source>
        <dbReference type="SAM" id="MobiDB-lite"/>
    </source>
</evidence>
<evidence type="ECO:0000313" key="4">
    <source>
        <dbReference type="EMBL" id="ETS03188.1"/>
    </source>
</evidence>
<dbReference type="GO" id="GO:0046872">
    <property type="term" value="F:metal ion binding"/>
    <property type="evidence" value="ECO:0007669"/>
    <property type="project" value="UniProtKB-KW"/>
</dbReference>
<evidence type="ECO:0000313" key="5">
    <source>
        <dbReference type="Proteomes" id="UP000024376"/>
    </source>
</evidence>
<dbReference type="InterPro" id="IPR005299">
    <property type="entry name" value="MeTrfase_7"/>
</dbReference>
<organism evidence="4 5">
    <name type="scientific">Hypocrea jecorina (strain ATCC 56765 / BCRC 32924 / NRRL 11460 / Rut C-30)</name>
    <name type="common">Trichoderma reesei</name>
    <dbReference type="NCBI Taxonomy" id="1344414"/>
    <lineage>
        <taxon>Eukaryota</taxon>
        <taxon>Fungi</taxon>
        <taxon>Dikarya</taxon>
        <taxon>Ascomycota</taxon>
        <taxon>Pezizomycotina</taxon>
        <taxon>Sordariomycetes</taxon>
        <taxon>Hypocreomycetidae</taxon>
        <taxon>Hypocreales</taxon>
        <taxon>Hypocreaceae</taxon>
        <taxon>Trichoderma</taxon>
    </lineage>
</organism>
<dbReference type="Pfam" id="PF03492">
    <property type="entry name" value="Methyltransf_7"/>
    <property type="match status" value="1"/>
</dbReference>
<evidence type="ECO:0000256" key="2">
    <source>
        <dbReference type="ARBA" id="ARBA00022842"/>
    </source>
</evidence>
<feature type="region of interest" description="Disordered" evidence="3">
    <location>
        <begin position="283"/>
        <end position="302"/>
    </location>
</feature>
<dbReference type="HOGENOM" id="CLU_058489_0_0_1"/>
<accession>A0A024SDM1</accession>
<dbReference type="Gene3D" id="3.40.50.150">
    <property type="entry name" value="Vaccinia Virus protein VP39"/>
    <property type="match status" value="1"/>
</dbReference>
<dbReference type="OrthoDB" id="1523883at2759"/>
<keyword evidence="4" id="KW-0808">Transferase</keyword>
<dbReference type="KEGG" id="trr:M419DRAFT_75745"/>
<dbReference type="GO" id="GO:0032259">
    <property type="term" value="P:methylation"/>
    <property type="evidence" value="ECO:0007669"/>
    <property type="project" value="UniProtKB-KW"/>
</dbReference>
<dbReference type="Gene3D" id="1.10.1200.270">
    <property type="entry name" value="Methyltransferase, alpha-helical capping domain"/>
    <property type="match status" value="1"/>
</dbReference>
<proteinExistence type="predicted"/>